<sequence length="500" mass="56265">MTLVAAGPGSDISPHTRNSTRDQVGHIQILPTPNTSLVSMTRPPHVSLSPRTARTNGSSTRNVIPGLLKPRSKLHVGAFNVRTLCQIIKQASLARTLESRAINVCGVSETRIQDPSSVIHLTSPYRDTRRCLFVVSAYSPTDCSSDDVKDEFYRKLSDLLRKAKRSDVVIVAGDFNAQVGKLSDRERHLGGSYGVVAQRTDNGDRLRPPNSHRWRGSIKDCRSFYAASKPLRRLPNDSSHVCDSHPEAAWNDIRKTVETAVISAIANAREMEKAAAIGNSRQLFRLVNETISEKDGHIIHSQSRRLDRWAEHFRDQFNWPSATLRFPTISSQPEWKVNVNPPGVELLPGGSLVDLEYADYTVLFEDAVKIQTFLTTLGNNASMFGIRFSLSKHKILISPCDLVCDEISARIQKARLAFTNLRHLWRRRDIRLSTKGWVYCAAVLVRKRLLGIDSKSIEVVKLHQLRWLGHVLGMPNDRLPRRATCRLPGWDPRDDSNQWL</sequence>
<dbReference type="SUPFAM" id="SSF56219">
    <property type="entry name" value="DNase I-like"/>
    <property type="match status" value="1"/>
</dbReference>
<feature type="region of interest" description="Disordered" evidence="1">
    <location>
        <begin position="1"/>
        <end position="65"/>
    </location>
</feature>
<comment type="caution">
    <text evidence="2">The sequence shown here is derived from an EMBL/GenBank/DDBJ whole genome shotgun (WGS) entry which is preliminary data.</text>
</comment>
<name>A0A430QKQ7_SCHBO</name>
<organism evidence="2 3">
    <name type="scientific">Schistosoma bovis</name>
    <name type="common">Blood fluke</name>
    <dbReference type="NCBI Taxonomy" id="6184"/>
    <lineage>
        <taxon>Eukaryota</taxon>
        <taxon>Metazoa</taxon>
        <taxon>Spiralia</taxon>
        <taxon>Lophotrochozoa</taxon>
        <taxon>Platyhelminthes</taxon>
        <taxon>Trematoda</taxon>
        <taxon>Digenea</taxon>
        <taxon>Strigeidida</taxon>
        <taxon>Schistosomatoidea</taxon>
        <taxon>Schistosomatidae</taxon>
        <taxon>Schistosoma</taxon>
    </lineage>
</organism>
<keyword evidence="3" id="KW-1185">Reference proteome</keyword>
<protein>
    <recommendedName>
        <fullName evidence="4">Endonuclease/exonuclease/phosphatase domain-containing protein</fullName>
    </recommendedName>
</protein>
<evidence type="ECO:0000256" key="1">
    <source>
        <dbReference type="SAM" id="MobiDB-lite"/>
    </source>
</evidence>
<proteinExistence type="predicted"/>
<dbReference type="Gene3D" id="3.60.10.10">
    <property type="entry name" value="Endonuclease/exonuclease/phosphatase"/>
    <property type="match status" value="1"/>
</dbReference>
<dbReference type="InterPro" id="IPR036691">
    <property type="entry name" value="Endo/exonu/phosph_ase_sf"/>
</dbReference>
<dbReference type="Proteomes" id="UP000290809">
    <property type="component" value="Unassembled WGS sequence"/>
</dbReference>
<dbReference type="STRING" id="6184.A0A430QKQ7"/>
<dbReference type="EMBL" id="QMKO01001594">
    <property type="protein sequence ID" value="RTG88280.1"/>
    <property type="molecule type" value="Genomic_DNA"/>
</dbReference>
<accession>A0A430QKQ7</accession>
<gene>
    <name evidence="2" type="ORF">DC041_0005854</name>
</gene>
<dbReference type="AlphaFoldDB" id="A0A430QKQ7"/>
<evidence type="ECO:0000313" key="3">
    <source>
        <dbReference type="Proteomes" id="UP000290809"/>
    </source>
</evidence>
<reference evidence="2 3" key="1">
    <citation type="journal article" date="2019" name="PLoS Pathog.">
        <title>Genome sequence of the bovine parasite Schistosoma bovis Tanzania.</title>
        <authorList>
            <person name="Oey H."/>
            <person name="Zakrzewski M."/>
            <person name="Gobert G."/>
            <person name="Gravermann K."/>
            <person name="Stoye J."/>
            <person name="Jones M."/>
            <person name="Mcmanus D."/>
            <person name="Krause L."/>
        </authorList>
    </citation>
    <scope>NUCLEOTIDE SEQUENCE [LARGE SCALE GENOMIC DNA]</scope>
    <source>
        <strain evidence="2 3">TAN1997</strain>
    </source>
</reference>
<evidence type="ECO:0008006" key="4">
    <source>
        <dbReference type="Google" id="ProtNLM"/>
    </source>
</evidence>
<feature type="compositionally biased region" description="Polar residues" evidence="1">
    <location>
        <begin position="49"/>
        <end position="62"/>
    </location>
</feature>
<evidence type="ECO:0000313" key="2">
    <source>
        <dbReference type="EMBL" id="RTG88280.1"/>
    </source>
</evidence>